<dbReference type="AlphaFoldDB" id="A0A9X1NAJ1"/>
<keyword evidence="1" id="KW-0472">Membrane</keyword>
<comment type="caution">
    <text evidence="2">The sequence shown here is derived from an EMBL/GenBank/DDBJ whole genome shotgun (WGS) entry which is preliminary data.</text>
</comment>
<dbReference type="EMBL" id="JAJOMB010000001">
    <property type="protein sequence ID" value="MCD5309741.1"/>
    <property type="molecule type" value="Genomic_DNA"/>
</dbReference>
<dbReference type="Proteomes" id="UP001138997">
    <property type="component" value="Unassembled WGS sequence"/>
</dbReference>
<feature type="transmembrane region" description="Helical" evidence="1">
    <location>
        <begin position="21"/>
        <end position="44"/>
    </location>
</feature>
<keyword evidence="1" id="KW-1133">Transmembrane helix</keyword>
<proteinExistence type="predicted"/>
<keyword evidence="1" id="KW-0812">Transmembrane</keyword>
<evidence type="ECO:0000313" key="3">
    <source>
        <dbReference type="Proteomes" id="UP001138997"/>
    </source>
</evidence>
<evidence type="ECO:0000313" key="2">
    <source>
        <dbReference type="EMBL" id="MCD5309741.1"/>
    </source>
</evidence>
<accession>A0A9X1NAJ1</accession>
<keyword evidence="3" id="KW-1185">Reference proteome</keyword>
<protein>
    <submittedName>
        <fullName evidence="2">Uncharacterized protein</fullName>
    </submittedName>
</protein>
<name>A0A9X1NAJ1_9ACTN</name>
<evidence type="ECO:0000256" key="1">
    <source>
        <dbReference type="SAM" id="Phobius"/>
    </source>
</evidence>
<dbReference type="RefSeq" id="WP_231438659.1">
    <property type="nucleotide sequence ID" value="NZ_JAJOMB010000001.1"/>
</dbReference>
<reference evidence="2" key="1">
    <citation type="submission" date="2021-11" db="EMBL/GenBank/DDBJ databases">
        <title>Streptomyces corallinus and Kineosporia corallina sp. nov., two new coral-derived marine actinobacteria.</title>
        <authorList>
            <person name="Buangrab K."/>
            <person name="Sutthacheep M."/>
            <person name="Yeemin T."/>
            <person name="Harunari E."/>
            <person name="Igarashi Y."/>
            <person name="Sripreechasak P."/>
            <person name="Kanchanasin P."/>
            <person name="Tanasupawat S."/>
            <person name="Phongsopitanun W."/>
        </authorList>
    </citation>
    <scope>NUCLEOTIDE SEQUENCE</scope>
    <source>
        <strain evidence="2">JCM 31032</strain>
    </source>
</reference>
<organism evidence="2 3">
    <name type="scientific">Kineosporia babensis</name>
    <dbReference type="NCBI Taxonomy" id="499548"/>
    <lineage>
        <taxon>Bacteria</taxon>
        <taxon>Bacillati</taxon>
        <taxon>Actinomycetota</taxon>
        <taxon>Actinomycetes</taxon>
        <taxon>Kineosporiales</taxon>
        <taxon>Kineosporiaceae</taxon>
        <taxon>Kineosporia</taxon>
    </lineage>
</organism>
<gene>
    <name evidence="2" type="ORF">LR394_02450</name>
</gene>
<sequence length="430" mass="44741">MSLIVRRPDRTALPDAGPSPIRYLAVLSGSCLAVLVTAVLMPLAGHGVRSAFCAEDDSACRAPAVAAVSCRVLSHADVVPDDAVVFTDDLGGSGRLTLSRTVDKNAVVHWFVRRDDVPGSVRGGELTEFPTESAARAYITAAQHEPVRLGLQEADPTGLLARIADTVDGHPLPRAMVPEPHAYFVDAGSALDLGAQARSGVGGSIISGGVSGVAEVRVTRQDSPATTIFVELTSEAAEAFGLGSGAGKTVAGVTFDDLGRPRQLVVETAGRLRGWLGPTAEAPTRLLGTLLDVHQADDSSDPAEPAANQEPEPFTGRAVIRIDLMRTEVADAAADALHRLGIPLLLNLGDTDLRPDSVLAEDPVQELYELLDSGSPGGSFTVSAYRTSPGDATEAVLGMQGGLTVRGALPGDDFYYAPGQGLVRWQTCAS</sequence>